<dbReference type="Gene3D" id="1.10.357.140">
    <property type="entry name" value="UbiA prenyltransferase"/>
    <property type="match status" value="1"/>
</dbReference>
<evidence type="ECO:0000256" key="7">
    <source>
        <dbReference type="ARBA" id="ARBA00023136"/>
    </source>
</evidence>
<feature type="transmembrane region" description="Helical" evidence="8">
    <location>
        <begin position="59"/>
        <end position="79"/>
    </location>
</feature>
<name>A0A0C3S2I5_PHLG1</name>
<comment type="subcellular location">
    <subcellularLocation>
        <location evidence="2">Membrane</location>
        <topology evidence="2">Multi-pass membrane protein</topology>
    </subcellularLocation>
</comment>
<keyword evidence="7 8" id="KW-0472">Membrane</keyword>
<keyword evidence="6 8" id="KW-1133">Transmembrane helix</keyword>
<feature type="transmembrane region" description="Helical" evidence="8">
    <location>
        <begin position="241"/>
        <end position="262"/>
    </location>
</feature>
<organism evidence="9 10">
    <name type="scientific">Phlebiopsis gigantea (strain 11061_1 CR5-6)</name>
    <name type="common">White-rot fungus</name>
    <name type="synonym">Peniophora gigantea</name>
    <dbReference type="NCBI Taxonomy" id="745531"/>
    <lineage>
        <taxon>Eukaryota</taxon>
        <taxon>Fungi</taxon>
        <taxon>Dikarya</taxon>
        <taxon>Basidiomycota</taxon>
        <taxon>Agaricomycotina</taxon>
        <taxon>Agaricomycetes</taxon>
        <taxon>Polyporales</taxon>
        <taxon>Phanerochaetaceae</taxon>
        <taxon>Phlebiopsis</taxon>
    </lineage>
</organism>
<comment type="similarity">
    <text evidence="3">Belongs to the UbiA prenyltransferase family.</text>
</comment>
<dbReference type="PANTHER" id="PTHR11048">
    <property type="entry name" value="PRENYLTRANSFERASES"/>
    <property type="match status" value="1"/>
</dbReference>
<accession>A0A0C3S2I5</accession>
<evidence type="ECO:0000256" key="8">
    <source>
        <dbReference type="SAM" id="Phobius"/>
    </source>
</evidence>
<dbReference type="Pfam" id="PF01040">
    <property type="entry name" value="UbiA"/>
    <property type="match status" value="1"/>
</dbReference>
<feature type="transmembrane region" description="Helical" evidence="8">
    <location>
        <begin position="147"/>
        <end position="164"/>
    </location>
</feature>
<keyword evidence="4" id="KW-0808">Transferase</keyword>
<dbReference type="GO" id="GO:0008412">
    <property type="term" value="F:4-hydroxybenzoate polyprenyltransferase activity"/>
    <property type="evidence" value="ECO:0007669"/>
    <property type="project" value="TreeGrafter"/>
</dbReference>
<feature type="transmembrane region" description="Helical" evidence="8">
    <location>
        <begin position="170"/>
        <end position="187"/>
    </location>
</feature>
<comment type="cofactor">
    <cofactor evidence="1">
        <name>Mg(2+)</name>
        <dbReference type="ChEBI" id="CHEBI:18420"/>
    </cofactor>
</comment>
<reference evidence="9 10" key="1">
    <citation type="journal article" date="2014" name="PLoS Genet.">
        <title>Analysis of the Phlebiopsis gigantea genome, transcriptome and secretome provides insight into its pioneer colonization strategies of wood.</title>
        <authorList>
            <person name="Hori C."/>
            <person name="Ishida T."/>
            <person name="Igarashi K."/>
            <person name="Samejima M."/>
            <person name="Suzuki H."/>
            <person name="Master E."/>
            <person name="Ferreira P."/>
            <person name="Ruiz-Duenas F.J."/>
            <person name="Held B."/>
            <person name="Canessa P."/>
            <person name="Larrondo L.F."/>
            <person name="Schmoll M."/>
            <person name="Druzhinina I.S."/>
            <person name="Kubicek C.P."/>
            <person name="Gaskell J.A."/>
            <person name="Kersten P."/>
            <person name="St John F."/>
            <person name="Glasner J."/>
            <person name="Sabat G."/>
            <person name="Splinter BonDurant S."/>
            <person name="Syed K."/>
            <person name="Yadav J."/>
            <person name="Mgbeahuruike A.C."/>
            <person name="Kovalchuk A."/>
            <person name="Asiegbu F.O."/>
            <person name="Lackner G."/>
            <person name="Hoffmeister D."/>
            <person name="Rencoret J."/>
            <person name="Gutierrez A."/>
            <person name="Sun H."/>
            <person name="Lindquist E."/>
            <person name="Barry K."/>
            <person name="Riley R."/>
            <person name="Grigoriev I.V."/>
            <person name="Henrissat B."/>
            <person name="Kues U."/>
            <person name="Berka R.M."/>
            <person name="Martinez A.T."/>
            <person name="Covert S.F."/>
            <person name="Blanchette R.A."/>
            <person name="Cullen D."/>
        </authorList>
    </citation>
    <scope>NUCLEOTIDE SEQUENCE [LARGE SCALE GENOMIC DNA]</scope>
    <source>
        <strain evidence="9 10">11061_1 CR5-6</strain>
    </source>
</reference>
<evidence type="ECO:0000256" key="1">
    <source>
        <dbReference type="ARBA" id="ARBA00001946"/>
    </source>
</evidence>
<dbReference type="STRING" id="745531.A0A0C3S2I5"/>
<dbReference type="InterPro" id="IPR000537">
    <property type="entry name" value="UbiA_prenyltransferase"/>
</dbReference>
<keyword evidence="5 8" id="KW-0812">Transmembrane</keyword>
<protein>
    <submittedName>
        <fullName evidence="9">Uncharacterized protein</fullName>
    </submittedName>
</protein>
<dbReference type="AlphaFoldDB" id="A0A0C3S2I5"/>
<sequence>MAKSALDPHDGQKPSIVWSYFVLTRLHKFPAGSNLAFWPGAWGITLSAFRVGMTIEQALIQLGMYLLGCTLCHSAGCIWNDICDREFDRKVAVSLHGAVFLLAVLVALWMVTLSFAGHNGIKVGLFGFLSLVPWYPLMKRWTYWPQAFLGLAMTWALPTSWASINGFTDVSIPTVLLAGGISWTIYYDTIYACQDRGDDIQAGVKSTAVLFGSHMRSILCAFASGFVMALVYTGVATGASTAYFIVTVLMTALELAWQMYILDFTNEAQCWKVFKVSNM</sequence>
<dbReference type="HOGENOM" id="CLU_034879_3_0_1"/>
<gene>
    <name evidence="9" type="ORF">PHLGIDRAFT_76952</name>
</gene>
<dbReference type="CDD" id="cd13959">
    <property type="entry name" value="PT_UbiA_COQ2"/>
    <property type="match status" value="1"/>
</dbReference>
<evidence type="ECO:0000313" key="10">
    <source>
        <dbReference type="Proteomes" id="UP000053257"/>
    </source>
</evidence>
<feature type="transmembrane region" description="Helical" evidence="8">
    <location>
        <begin position="218"/>
        <end position="235"/>
    </location>
</feature>
<dbReference type="OrthoDB" id="18170at2759"/>
<dbReference type="GO" id="GO:0005743">
    <property type="term" value="C:mitochondrial inner membrane"/>
    <property type="evidence" value="ECO:0007669"/>
    <property type="project" value="TreeGrafter"/>
</dbReference>
<feature type="transmembrane region" description="Helical" evidence="8">
    <location>
        <begin position="91"/>
        <end position="111"/>
    </location>
</feature>
<dbReference type="FunFam" id="1.20.120.1780:FF:000001">
    <property type="entry name" value="4-hydroxybenzoate octaprenyltransferase"/>
    <property type="match status" value="1"/>
</dbReference>
<dbReference type="Gene3D" id="1.20.120.1780">
    <property type="entry name" value="UbiA prenyltransferase"/>
    <property type="match status" value="1"/>
</dbReference>
<evidence type="ECO:0000256" key="5">
    <source>
        <dbReference type="ARBA" id="ARBA00022692"/>
    </source>
</evidence>
<evidence type="ECO:0000256" key="4">
    <source>
        <dbReference type="ARBA" id="ARBA00022679"/>
    </source>
</evidence>
<dbReference type="PANTHER" id="PTHR11048:SF28">
    <property type="entry name" value="4-HYDROXYBENZOATE POLYPRENYLTRANSFERASE, MITOCHONDRIAL"/>
    <property type="match status" value="1"/>
</dbReference>
<dbReference type="Proteomes" id="UP000053257">
    <property type="component" value="Unassembled WGS sequence"/>
</dbReference>
<proteinExistence type="inferred from homology"/>
<dbReference type="InterPro" id="IPR039653">
    <property type="entry name" value="Prenyltransferase"/>
</dbReference>
<keyword evidence="10" id="KW-1185">Reference proteome</keyword>
<dbReference type="EMBL" id="KN840598">
    <property type="protein sequence ID" value="KIP03842.1"/>
    <property type="molecule type" value="Genomic_DNA"/>
</dbReference>
<dbReference type="InterPro" id="IPR044878">
    <property type="entry name" value="UbiA_sf"/>
</dbReference>
<dbReference type="GO" id="GO:0006744">
    <property type="term" value="P:ubiquinone biosynthetic process"/>
    <property type="evidence" value="ECO:0007669"/>
    <property type="project" value="TreeGrafter"/>
</dbReference>
<evidence type="ECO:0000256" key="3">
    <source>
        <dbReference type="ARBA" id="ARBA00005985"/>
    </source>
</evidence>
<evidence type="ECO:0000313" key="9">
    <source>
        <dbReference type="EMBL" id="KIP03842.1"/>
    </source>
</evidence>
<evidence type="ECO:0000256" key="6">
    <source>
        <dbReference type="ARBA" id="ARBA00022989"/>
    </source>
</evidence>
<evidence type="ECO:0000256" key="2">
    <source>
        <dbReference type="ARBA" id="ARBA00004141"/>
    </source>
</evidence>